<dbReference type="InterPro" id="IPR029044">
    <property type="entry name" value="Nucleotide-diphossugar_trans"/>
</dbReference>
<dbReference type="AlphaFoldDB" id="A0A0Q9YA19"/>
<dbReference type="RefSeq" id="WP_075067757.1">
    <property type="nucleotide sequence ID" value="NZ_LKAJ02000001.1"/>
</dbReference>
<dbReference type="InterPro" id="IPR050834">
    <property type="entry name" value="Glycosyltransf_2"/>
</dbReference>
<dbReference type="STRING" id="295108.HT99x_03175"/>
<reference evidence="5" key="3">
    <citation type="submission" date="2021-06" db="EMBL/GenBank/DDBJ databases">
        <title>Genomic Description and Analysis of Intracellular Bacteria, Candidatus Berkiella cookevillensis and Candidatus Berkiella aquae.</title>
        <authorList>
            <person name="Kidane D.T."/>
            <person name="Mehari Y.T."/>
            <person name="Rice F.C."/>
            <person name="Arivett B.A."/>
            <person name="Farone A.L."/>
            <person name="Berk S.G."/>
            <person name="Farone M.B."/>
        </authorList>
    </citation>
    <scope>NUCLEOTIDE SEQUENCE</scope>
    <source>
        <strain evidence="5">HT99</strain>
    </source>
</reference>
<dbReference type="InterPro" id="IPR027791">
    <property type="entry name" value="Galactosyl_T_C"/>
</dbReference>
<gene>
    <name evidence="4" type="primary">hyaD_2</name>
    <name evidence="5" type="ORF">HT99x_001705</name>
    <name evidence="4" type="ORF">HT99x_03175</name>
</gene>
<evidence type="ECO:0000259" key="3">
    <source>
        <dbReference type="Pfam" id="PF02709"/>
    </source>
</evidence>
<comment type="caution">
    <text evidence="4">The sequence shown here is derived from an EMBL/GenBank/DDBJ whole genome shotgun (WGS) entry which is preliminary data.</text>
</comment>
<dbReference type="Pfam" id="PF02709">
    <property type="entry name" value="Glyco_transf_7C"/>
    <property type="match status" value="1"/>
</dbReference>
<protein>
    <submittedName>
        <fullName evidence="5">Glycosyltransferase family 2 protein</fullName>
    </submittedName>
    <submittedName>
        <fullName evidence="4">Hyaluronan synthase</fullName>
        <ecNumber evidence="4">2.4.1.212</ecNumber>
    </submittedName>
</protein>
<dbReference type="SUPFAM" id="SSF53448">
    <property type="entry name" value="Nucleotide-diphospho-sugar transferases"/>
    <property type="match status" value="1"/>
</dbReference>
<evidence type="ECO:0000256" key="1">
    <source>
        <dbReference type="ARBA" id="ARBA00022679"/>
    </source>
</evidence>
<dbReference type="OrthoDB" id="9801954at2"/>
<dbReference type="PANTHER" id="PTHR43685">
    <property type="entry name" value="GLYCOSYLTRANSFERASE"/>
    <property type="match status" value="1"/>
</dbReference>
<keyword evidence="1 4" id="KW-0808">Transferase</keyword>
<dbReference type="Gene3D" id="3.90.550.10">
    <property type="entry name" value="Spore Coat Polysaccharide Biosynthesis Protein SpsA, Chain A"/>
    <property type="match status" value="1"/>
</dbReference>
<accession>A0A0Q9YA19</accession>
<dbReference type="InterPro" id="IPR001173">
    <property type="entry name" value="Glyco_trans_2-like"/>
</dbReference>
<dbReference type="Pfam" id="PF00535">
    <property type="entry name" value="Glycos_transf_2"/>
    <property type="match status" value="1"/>
</dbReference>
<evidence type="ECO:0000259" key="2">
    <source>
        <dbReference type="Pfam" id="PF00535"/>
    </source>
</evidence>
<keyword evidence="6" id="KW-1185">Reference proteome</keyword>
<name>A0A0Q9YA19_9GAMM</name>
<evidence type="ECO:0000313" key="5">
    <source>
        <dbReference type="EMBL" id="MCS5710136.1"/>
    </source>
</evidence>
<dbReference type="GO" id="GO:0050501">
    <property type="term" value="F:hyaluronan synthase activity"/>
    <property type="evidence" value="ECO:0007669"/>
    <property type="project" value="UniProtKB-EC"/>
</dbReference>
<reference evidence="4" key="1">
    <citation type="submission" date="2015-09" db="EMBL/GenBank/DDBJ databases">
        <title>Draft Genome Sequences of Two Novel Amoeba-resistant Intranuclear Bacteria, Candidatus Berkiella cookevillensis and Candidatus Berkiella aquae.</title>
        <authorList>
            <person name="Mehari Y.T."/>
            <person name="Arivett B.A."/>
            <person name="Farone A.L."/>
            <person name="Gunderson J.H."/>
            <person name="Farone M.B."/>
        </authorList>
    </citation>
    <scope>NUCLEOTIDE SEQUENCE [LARGE SCALE GENOMIC DNA]</scope>
    <source>
        <strain evidence="4">HT99</strain>
    </source>
</reference>
<dbReference type="PANTHER" id="PTHR43685:SF3">
    <property type="entry name" value="SLR2126 PROTEIN"/>
    <property type="match status" value="1"/>
</dbReference>
<evidence type="ECO:0000313" key="4">
    <source>
        <dbReference type="EMBL" id="KRG17565.1"/>
    </source>
</evidence>
<sequence length="276" mass="31700">MNQLGVSVIVTTYNWPSALDRVLSGLCAQQYKHFEVIIADDGSKEETGRVIQSWKERAPFPIKHCWHPDEGFRAAMIRNRAAALAQYDYLVFIDGDCVPLPHFVGNHAQLAEPGFFVAGNRLLLNQPFTMKALTQKIALEKLTLAKWAWVTMKRDCNRFLPLLTLPLGRLRKLAPKKWKGVKTCNLGLWRKDYIRVNGLDENYVGWGFEDSDLVIRLLRSTIKRKSGKFATGLVHLWHKEQNRAMLTDNAYRLAQTLQSTQIRAKKGFDQYCHEND</sequence>
<dbReference type="CDD" id="cd06420">
    <property type="entry name" value="GT2_Chondriotin_Pol_N"/>
    <property type="match status" value="1"/>
</dbReference>
<dbReference type="EMBL" id="LKAJ02000001">
    <property type="protein sequence ID" value="MCS5710136.1"/>
    <property type="molecule type" value="Genomic_DNA"/>
</dbReference>
<keyword evidence="4" id="KW-0328">Glycosyltransferase</keyword>
<dbReference type="EC" id="2.4.1.212" evidence="4"/>
<organism evidence="4">
    <name type="scientific">Candidatus Berkiella aquae</name>
    <dbReference type="NCBI Taxonomy" id="295108"/>
    <lineage>
        <taxon>Bacteria</taxon>
        <taxon>Pseudomonadati</taxon>
        <taxon>Pseudomonadota</taxon>
        <taxon>Gammaproteobacteria</taxon>
        <taxon>Candidatus Berkiellales</taxon>
        <taxon>Candidatus Berkiellaceae</taxon>
        <taxon>Candidatus Berkiella</taxon>
    </lineage>
</organism>
<reference evidence="5" key="2">
    <citation type="journal article" date="2016" name="Genome Announc.">
        <title>Draft Genome Sequences of Two Novel Amoeba-Resistant Intranuclear Bacteria, 'Candidatus Berkiella cookevillensis' and 'Candidatus Berkiella aquae'.</title>
        <authorList>
            <person name="Mehari Y.T."/>
            <person name="Arivett B.A."/>
            <person name="Farone A.L."/>
            <person name="Gunderson J.H."/>
            <person name="Farone M.B."/>
        </authorList>
    </citation>
    <scope>NUCLEOTIDE SEQUENCE</scope>
    <source>
        <strain evidence="5">HT99</strain>
    </source>
</reference>
<feature type="domain" description="Glycosyltransferase 2-like" evidence="2">
    <location>
        <begin position="7"/>
        <end position="128"/>
    </location>
</feature>
<proteinExistence type="predicted"/>
<evidence type="ECO:0000313" key="6">
    <source>
        <dbReference type="Proteomes" id="UP000051497"/>
    </source>
</evidence>
<dbReference type="Proteomes" id="UP000051497">
    <property type="component" value="Unassembled WGS sequence"/>
</dbReference>
<dbReference type="PATRIC" id="fig|1590043.3.peg.3231"/>
<dbReference type="EMBL" id="LKAJ01000027">
    <property type="protein sequence ID" value="KRG17565.1"/>
    <property type="molecule type" value="Genomic_DNA"/>
</dbReference>
<feature type="domain" description="Galactosyltransferase C-terminal" evidence="3">
    <location>
        <begin position="178"/>
        <end position="229"/>
    </location>
</feature>